<evidence type="ECO:0000256" key="1">
    <source>
        <dbReference type="ARBA" id="ARBA00005495"/>
    </source>
</evidence>
<dbReference type="PANTHER" id="PTHR33337:SF44">
    <property type="entry name" value="DUF636 DOMAIN PROTEIN (AFU_ORTHOLOGUE AFUA_1G09754)"/>
    <property type="match status" value="1"/>
</dbReference>
<keyword evidence="7" id="KW-1185">Reference proteome</keyword>
<organism evidence="6 7">
    <name type="scientific">Nguyenibacter vanlangensis</name>
    <dbReference type="NCBI Taxonomy" id="1216886"/>
    <lineage>
        <taxon>Bacteria</taxon>
        <taxon>Pseudomonadati</taxon>
        <taxon>Pseudomonadota</taxon>
        <taxon>Alphaproteobacteria</taxon>
        <taxon>Acetobacterales</taxon>
        <taxon>Acetobacteraceae</taxon>
        <taxon>Nguyenibacter</taxon>
    </lineage>
</organism>
<feature type="domain" description="CENP-V/GFA" evidence="5">
    <location>
        <begin position="5"/>
        <end position="157"/>
    </location>
</feature>
<sequence length="165" mass="18090">MPMTLEGSCQCGAITFSVQSQAPVPYQRCYCSICRKTAGTGGYAVNLSGMAATLHVHDPAHQKRIVHAVMGRRGRHVEHSSAERHFCGRCGTALWLYDAEWPDLVHPAAGAIDTELPEPPARVHIMLGSKAGWVQPDIRPGDGAFDGYPEQSLEEWHRAHGLWHA</sequence>
<evidence type="ECO:0000313" key="7">
    <source>
        <dbReference type="Proteomes" id="UP001449795"/>
    </source>
</evidence>
<dbReference type="PANTHER" id="PTHR33337">
    <property type="entry name" value="GFA DOMAIN-CONTAINING PROTEIN"/>
    <property type="match status" value="1"/>
</dbReference>
<dbReference type="EMBL" id="CP152276">
    <property type="protein sequence ID" value="XAE44127.1"/>
    <property type="molecule type" value="Genomic_DNA"/>
</dbReference>
<proteinExistence type="inferred from homology"/>
<name>A0ABZ3D9G9_9PROT</name>
<keyword evidence="3" id="KW-0862">Zinc</keyword>
<evidence type="ECO:0000256" key="2">
    <source>
        <dbReference type="ARBA" id="ARBA00022723"/>
    </source>
</evidence>
<dbReference type="InterPro" id="IPR011057">
    <property type="entry name" value="Mss4-like_sf"/>
</dbReference>
<dbReference type="RefSeq" id="WP_342629437.1">
    <property type="nucleotide sequence ID" value="NZ_CP152276.1"/>
</dbReference>
<comment type="similarity">
    <text evidence="1">Belongs to the Gfa family.</text>
</comment>
<keyword evidence="2" id="KW-0479">Metal-binding</keyword>
<dbReference type="SUPFAM" id="SSF51316">
    <property type="entry name" value="Mss4-like"/>
    <property type="match status" value="1"/>
</dbReference>
<protein>
    <submittedName>
        <fullName evidence="6">GFA family protein</fullName>
    </submittedName>
</protein>
<reference evidence="6 7" key="1">
    <citation type="submission" date="2024-04" db="EMBL/GenBank/DDBJ databases">
        <title>Complete genome sequence of Nguyenibacter vanlangesis HBCM-1154, a strain capable of nitrogen fixation, IAA production, and phosphorus solubilization isolated from sugarcane soil.</title>
        <authorList>
            <person name="MY HANH P."/>
        </authorList>
    </citation>
    <scope>NUCLEOTIDE SEQUENCE [LARGE SCALE GENOMIC DNA]</scope>
    <source>
        <strain evidence="6 7">HBCM 1154</strain>
    </source>
</reference>
<dbReference type="PROSITE" id="PS51891">
    <property type="entry name" value="CENP_V_GFA"/>
    <property type="match status" value="1"/>
</dbReference>
<evidence type="ECO:0000259" key="5">
    <source>
        <dbReference type="PROSITE" id="PS51891"/>
    </source>
</evidence>
<keyword evidence="4" id="KW-0456">Lyase</keyword>
<accession>A0ABZ3D9G9</accession>
<dbReference type="Proteomes" id="UP001449795">
    <property type="component" value="Chromosome"/>
</dbReference>
<evidence type="ECO:0000256" key="4">
    <source>
        <dbReference type="ARBA" id="ARBA00023239"/>
    </source>
</evidence>
<gene>
    <name evidence="6" type="ORF">AAC691_06745</name>
</gene>
<evidence type="ECO:0000256" key="3">
    <source>
        <dbReference type="ARBA" id="ARBA00022833"/>
    </source>
</evidence>
<dbReference type="Gene3D" id="2.170.150.70">
    <property type="match status" value="1"/>
</dbReference>
<dbReference type="InterPro" id="IPR006913">
    <property type="entry name" value="CENP-V/GFA"/>
</dbReference>
<evidence type="ECO:0000313" key="6">
    <source>
        <dbReference type="EMBL" id="XAE44127.1"/>
    </source>
</evidence>
<dbReference type="Pfam" id="PF04828">
    <property type="entry name" value="GFA"/>
    <property type="match status" value="1"/>
</dbReference>